<comment type="caution">
    <text evidence="2">The sequence shown here is derived from an EMBL/GenBank/DDBJ whole genome shotgun (WGS) entry which is preliminary data.</text>
</comment>
<dbReference type="EMBL" id="MU863898">
    <property type="protein sequence ID" value="KAK4202371.1"/>
    <property type="molecule type" value="Genomic_DNA"/>
</dbReference>
<dbReference type="Pfam" id="PF11951">
    <property type="entry name" value="Fungal_trans_2"/>
    <property type="match status" value="1"/>
</dbReference>
<evidence type="ECO:0000256" key="1">
    <source>
        <dbReference type="ARBA" id="ARBA00023242"/>
    </source>
</evidence>
<accession>A0AAN7AV72</accession>
<organism evidence="2 3">
    <name type="scientific">Triangularia verruculosa</name>
    <dbReference type="NCBI Taxonomy" id="2587418"/>
    <lineage>
        <taxon>Eukaryota</taxon>
        <taxon>Fungi</taxon>
        <taxon>Dikarya</taxon>
        <taxon>Ascomycota</taxon>
        <taxon>Pezizomycotina</taxon>
        <taxon>Sordariomycetes</taxon>
        <taxon>Sordariomycetidae</taxon>
        <taxon>Sordariales</taxon>
        <taxon>Podosporaceae</taxon>
        <taxon>Triangularia</taxon>
    </lineage>
</organism>
<dbReference type="Proteomes" id="UP001303160">
    <property type="component" value="Unassembled WGS sequence"/>
</dbReference>
<dbReference type="PANTHER" id="PTHR37540:SF9">
    <property type="entry name" value="ZN(2)-C6 FUNGAL-TYPE DOMAIN-CONTAINING PROTEIN"/>
    <property type="match status" value="1"/>
</dbReference>
<protein>
    <submittedName>
        <fullName evidence="2">Uncharacterized protein</fullName>
    </submittedName>
</protein>
<dbReference type="InterPro" id="IPR021858">
    <property type="entry name" value="Fun_TF"/>
</dbReference>
<keyword evidence="3" id="KW-1185">Reference proteome</keyword>
<sequence length="438" mass="47374">MPPPVCHYEGSPRTPRPPPLPDFSVYSLFDPGALLAPPDTLLPSPLLVGTWGHTSAAGSAGSGGSPASGDFAWDTTDYLCPYPYQPQLSPLAGPGDFNVNATVATPQLPVPDLTLPVDYPGPYDREFFHPFLTNDALTSFVETCLSASNVPLRNRQTILATRCHAVSALHGKLATPGASTSDETLQSIANLIMNDLCNGETQEIPVHIDALREATRLGGGLATLASSQRLGLAKTVVLVDKITALAISASPLFSDQEVSHLQQPSSQQTPPELAFPDEEEIAAILKDITFLTSTVLALPTSPSKWEVEKVASMSAWVYNRLSATEQEPPLRKAVRWAALVYCRAVRERKPCHRIVTAEGLGEMTEAVWSVPLEVWAQSDRMLGVLIWILGAGITCEEMVFKSKVMLIAAAVEMGTRDWDGVMEVLKRVVKLQEWLRSG</sequence>
<keyword evidence="1" id="KW-0539">Nucleus</keyword>
<evidence type="ECO:0000313" key="3">
    <source>
        <dbReference type="Proteomes" id="UP001303160"/>
    </source>
</evidence>
<dbReference type="PANTHER" id="PTHR37540">
    <property type="entry name" value="TRANSCRIPTION FACTOR (ACR-2), PUTATIVE-RELATED-RELATED"/>
    <property type="match status" value="1"/>
</dbReference>
<name>A0AAN7AV72_9PEZI</name>
<reference evidence="2" key="2">
    <citation type="submission" date="2023-05" db="EMBL/GenBank/DDBJ databases">
        <authorList>
            <consortium name="Lawrence Berkeley National Laboratory"/>
            <person name="Steindorff A."/>
            <person name="Hensen N."/>
            <person name="Bonometti L."/>
            <person name="Westerberg I."/>
            <person name="Brannstrom I.O."/>
            <person name="Guillou S."/>
            <person name="Cros-Aarteil S."/>
            <person name="Calhoun S."/>
            <person name="Haridas S."/>
            <person name="Kuo A."/>
            <person name="Mondo S."/>
            <person name="Pangilinan J."/>
            <person name="Riley R."/>
            <person name="Labutti K."/>
            <person name="Andreopoulos B."/>
            <person name="Lipzen A."/>
            <person name="Chen C."/>
            <person name="Yanf M."/>
            <person name="Daum C."/>
            <person name="Ng V."/>
            <person name="Clum A."/>
            <person name="Ohm R."/>
            <person name="Martin F."/>
            <person name="Silar P."/>
            <person name="Natvig D."/>
            <person name="Lalanne C."/>
            <person name="Gautier V."/>
            <person name="Ament-Velasquez S.L."/>
            <person name="Kruys A."/>
            <person name="Hutchinson M.I."/>
            <person name="Powell A.J."/>
            <person name="Barry K."/>
            <person name="Miller A.N."/>
            <person name="Grigoriev I.V."/>
            <person name="Debuchy R."/>
            <person name="Gladieux P."/>
            <person name="Thoren M.H."/>
            <person name="Johannesson H."/>
        </authorList>
    </citation>
    <scope>NUCLEOTIDE SEQUENCE</scope>
    <source>
        <strain evidence="2">CBS 315.58</strain>
    </source>
</reference>
<reference evidence="2" key="1">
    <citation type="journal article" date="2023" name="Mol. Phylogenet. Evol.">
        <title>Genome-scale phylogeny and comparative genomics of the fungal order Sordariales.</title>
        <authorList>
            <person name="Hensen N."/>
            <person name="Bonometti L."/>
            <person name="Westerberg I."/>
            <person name="Brannstrom I.O."/>
            <person name="Guillou S."/>
            <person name="Cros-Aarteil S."/>
            <person name="Calhoun S."/>
            <person name="Haridas S."/>
            <person name="Kuo A."/>
            <person name="Mondo S."/>
            <person name="Pangilinan J."/>
            <person name="Riley R."/>
            <person name="LaButti K."/>
            <person name="Andreopoulos B."/>
            <person name="Lipzen A."/>
            <person name="Chen C."/>
            <person name="Yan M."/>
            <person name="Daum C."/>
            <person name="Ng V."/>
            <person name="Clum A."/>
            <person name="Steindorff A."/>
            <person name="Ohm R.A."/>
            <person name="Martin F."/>
            <person name="Silar P."/>
            <person name="Natvig D.O."/>
            <person name="Lalanne C."/>
            <person name="Gautier V."/>
            <person name="Ament-Velasquez S.L."/>
            <person name="Kruys A."/>
            <person name="Hutchinson M.I."/>
            <person name="Powell A.J."/>
            <person name="Barry K."/>
            <person name="Miller A.N."/>
            <person name="Grigoriev I.V."/>
            <person name="Debuchy R."/>
            <person name="Gladieux P."/>
            <person name="Hiltunen Thoren M."/>
            <person name="Johannesson H."/>
        </authorList>
    </citation>
    <scope>NUCLEOTIDE SEQUENCE</scope>
    <source>
        <strain evidence="2">CBS 315.58</strain>
    </source>
</reference>
<evidence type="ECO:0000313" key="2">
    <source>
        <dbReference type="EMBL" id="KAK4202371.1"/>
    </source>
</evidence>
<proteinExistence type="predicted"/>
<gene>
    <name evidence="2" type="ORF">QBC40DRAFT_43798</name>
</gene>
<dbReference type="AlphaFoldDB" id="A0AAN7AV72"/>